<sequence length="383" mass="40007">MAPTTADPSSWISNFAMSSPPQPPPILQRALTQDADGKPQITSDVAVPRLFPGTMLVKTTAVALNPSDFKMGAAFPAPGAIVGMDFAGEVAAIADEAVTGFAVGDAVFAAVHGSNPAQPDNGAFAEYVRVRADMVFRPHASLGPQEAATLGTALSTCAIALWGEHALALHATPDTPAPADGPAPPVPVFVYGGSTATGTIAIQLLRLAGYEPIATCSPRNFELCRSRGASAAFDYASPDVVGDIKAHTRGRLKYVLDCIADIQSVDICYQAIQRPGGRYTSLELVPDELLQKRRAVKPAFVLAPEVYGEEIKLGGGYGRPANADNRTLATRLFKSFQRLVDEQKIVPHPIQVLEGGLDGVVAGLDLLRSGAVSGTKLVLTVGG</sequence>
<feature type="domain" description="Enoyl reductase (ER)" evidence="5">
    <location>
        <begin position="40"/>
        <end position="379"/>
    </location>
</feature>
<dbReference type="PANTHER" id="PTHR45348:SF6">
    <property type="entry name" value="TRANS-ENOYL REDUCTASE APDC"/>
    <property type="match status" value="1"/>
</dbReference>
<gene>
    <name evidence="6" type="ORF">SAMD00023353_9800050</name>
</gene>
<dbReference type="InterPro" id="IPR013154">
    <property type="entry name" value="ADH-like_N"/>
</dbReference>
<evidence type="ECO:0000256" key="3">
    <source>
        <dbReference type="ARBA" id="ARBA00023002"/>
    </source>
</evidence>
<dbReference type="PANTHER" id="PTHR45348">
    <property type="entry name" value="HYPOTHETICAL OXIDOREDUCTASE (EUROFUNG)"/>
    <property type="match status" value="1"/>
</dbReference>
<dbReference type="Proteomes" id="UP000054516">
    <property type="component" value="Unassembled WGS sequence"/>
</dbReference>
<reference evidence="6" key="1">
    <citation type="submission" date="2016-03" db="EMBL/GenBank/DDBJ databases">
        <title>Draft genome sequence of Rosellinia necatrix.</title>
        <authorList>
            <person name="Kanematsu S."/>
        </authorList>
    </citation>
    <scope>NUCLEOTIDE SEQUENCE [LARGE SCALE GENOMIC DNA]</scope>
    <source>
        <strain evidence="6">W97</strain>
    </source>
</reference>
<dbReference type="EMBL" id="DF977543">
    <property type="protein sequence ID" value="GAW27277.1"/>
    <property type="molecule type" value="Genomic_DNA"/>
</dbReference>
<dbReference type="SMART" id="SM00829">
    <property type="entry name" value="PKS_ER"/>
    <property type="match status" value="1"/>
</dbReference>
<dbReference type="SUPFAM" id="SSF50129">
    <property type="entry name" value="GroES-like"/>
    <property type="match status" value="1"/>
</dbReference>
<dbReference type="Gene3D" id="3.40.50.720">
    <property type="entry name" value="NAD(P)-binding Rossmann-like Domain"/>
    <property type="match status" value="1"/>
</dbReference>
<evidence type="ECO:0000256" key="2">
    <source>
        <dbReference type="ARBA" id="ARBA00022857"/>
    </source>
</evidence>
<dbReference type="Pfam" id="PF00107">
    <property type="entry name" value="ADH_zinc_N"/>
    <property type="match status" value="1"/>
</dbReference>
<name>A0A1S8AB24_ROSNE</name>
<evidence type="ECO:0000313" key="7">
    <source>
        <dbReference type="Proteomes" id="UP000054516"/>
    </source>
</evidence>
<dbReference type="SUPFAM" id="SSF51735">
    <property type="entry name" value="NAD(P)-binding Rossmann-fold domains"/>
    <property type="match status" value="1"/>
</dbReference>
<dbReference type="InterPro" id="IPR020843">
    <property type="entry name" value="ER"/>
</dbReference>
<dbReference type="InterPro" id="IPR011032">
    <property type="entry name" value="GroES-like_sf"/>
</dbReference>
<dbReference type="STRING" id="77044.A0A1S8AB24"/>
<feature type="compositionally biased region" description="Polar residues" evidence="4">
    <location>
        <begin position="1"/>
        <end position="19"/>
    </location>
</feature>
<dbReference type="Pfam" id="PF08240">
    <property type="entry name" value="ADH_N"/>
    <property type="match status" value="1"/>
</dbReference>
<protein>
    <submittedName>
        <fullName evidence="6">Putative zinc-binding dehydrogenase</fullName>
    </submittedName>
</protein>
<dbReference type="InterPro" id="IPR036291">
    <property type="entry name" value="NAD(P)-bd_dom_sf"/>
</dbReference>
<accession>A0A1S8AB24</accession>
<keyword evidence="3" id="KW-0560">Oxidoreductase</keyword>
<dbReference type="InterPro" id="IPR047122">
    <property type="entry name" value="Trans-enoyl_RdTase-like"/>
</dbReference>
<keyword evidence="7" id="KW-1185">Reference proteome</keyword>
<evidence type="ECO:0000256" key="4">
    <source>
        <dbReference type="SAM" id="MobiDB-lite"/>
    </source>
</evidence>
<dbReference type="CDD" id="cd08249">
    <property type="entry name" value="enoyl_reductase_like"/>
    <property type="match status" value="1"/>
</dbReference>
<feature type="region of interest" description="Disordered" evidence="4">
    <location>
        <begin position="1"/>
        <end position="24"/>
    </location>
</feature>
<dbReference type="Gene3D" id="3.90.180.10">
    <property type="entry name" value="Medium-chain alcohol dehydrogenases, catalytic domain"/>
    <property type="match status" value="1"/>
</dbReference>
<dbReference type="GO" id="GO:0016651">
    <property type="term" value="F:oxidoreductase activity, acting on NAD(P)H"/>
    <property type="evidence" value="ECO:0007669"/>
    <property type="project" value="InterPro"/>
</dbReference>
<evidence type="ECO:0000313" key="6">
    <source>
        <dbReference type="EMBL" id="GAW27277.1"/>
    </source>
</evidence>
<dbReference type="OMA" id="CHEAIGR"/>
<comment type="similarity">
    <text evidence="1">Belongs to the zinc-containing alcohol dehydrogenase family.</text>
</comment>
<dbReference type="OrthoDB" id="48317at2759"/>
<evidence type="ECO:0000259" key="5">
    <source>
        <dbReference type="SMART" id="SM00829"/>
    </source>
</evidence>
<proteinExistence type="inferred from homology"/>
<keyword evidence="2" id="KW-0521">NADP</keyword>
<dbReference type="AlphaFoldDB" id="A0A1S8AB24"/>
<organism evidence="6">
    <name type="scientific">Rosellinia necatrix</name>
    <name type="common">White root-rot fungus</name>
    <dbReference type="NCBI Taxonomy" id="77044"/>
    <lineage>
        <taxon>Eukaryota</taxon>
        <taxon>Fungi</taxon>
        <taxon>Dikarya</taxon>
        <taxon>Ascomycota</taxon>
        <taxon>Pezizomycotina</taxon>
        <taxon>Sordariomycetes</taxon>
        <taxon>Xylariomycetidae</taxon>
        <taxon>Xylariales</taxon>
        <taxon>Xylariaceae</taxon>
        <taxon>Rosellinia</taxon>
    </lineage>
</organism>
<evidence type="ECO:0000256" key="1">
    <source>
        <dbReference type="ARBA" id="ARBA00008072"/>
    </source>
</evidence>
<dbReference type="InterPro" id="IPR013149">
    <property type="entry name" value="ADH-like_C"/>
</dbReference>